<accession>A0A7C9QVY8</accession>
<dbReference type="EMBL" id="JAAIYP010000044">
    <property type="protein sequence ID" value="NFV81938.1"/>
    <property type="molecule type" value="Genomic_DNA"/>
</dbReference>
<evidence type="ECO:0000313" key="2">
    <source>
        <dbReference type="Proteomes" id="UP000480684"/>
    </source>
</evidence>
<dbReference type="Proteomes" id="UP000480684">
    <property type="component" value="Unassembled WGS sequence"/>
</dbReference>
<evidence type="ECO:0000313" key="1">
    <source>
        <dbReference type="EMBL" id="NFV81938.1"/>
    </source>
</evidence>
<dbReference type="AlphaFoldDB" id="A0A7C9QVY8"/>
<protein>
    <submittedName>
        <fullName evidence="1">DUF2066 domain-containing protein</fullName>
    </submittedName>
</protein>
<name>A0A7C9QVY8_9PROT</name>
<organism evidence="1 2">
    <name type="scientific">Magnetospirillum aberrantis SpK</name>
    <dbReference type="NCBI Taxonomy" id="908842"/>
    <lineage>
        <taxon>Bacteria</taxon>
        <taxon>Pseudomonadati</taxon>
        <taxon>Pseudomonadota</taxon>
        <taxon>Alphaproteobacteria</taxon>
        <taxon>Rhodospirillales</taxon>
        <taxon>Rhodospirillaceae</taxon>
        <taxon>Magnetospirillum</taxon>
    </lineage>
</organism>
<keyword evidence="2" id="KW-1185">Reference proteome</keyword>
<dbReference type="InterPro" id="IPR018642">
    <property type="entry name" value="DUF2066"/>
</dbReference>
<gene>
    <name evidence="1" type="ORF">G4223_17655</name>
</gene>
<proteinExistence type="predicted"/>
<reference evidence="1 2" key="1">
    <citation type="submission" date="2020-02" db="EMBL/GenBank/DDBJ databases">
        <authorList>
            <person name="Dziuba M."/>
            <person name="Kuznetsov B."/>
            <person name="Mardanov A."/>
            <person name="Ravin N."/>
            <person name="Grouzdev D."/>
        </authorList>
    </citation>
    <scope>NUCLEOTIDE SEQUENCE [LARGE SCALE GENOMIC DNA]</scope>
    <source>
        <strain evidence="1 2">SpK</strain>
    </source>
</reference>
<dbReference type="Pfam" id="PF09839">
    <property type="entry name" value="DUF2066"/>
    <property type="match status" value="1"/>
</dbReference>
<comment type="caution">
    <text evidence="1">The sequence shown here is derived from an EMBL/GenBank/DDBJ whole genome shotgun (WGS) entry which is preliminary data.</text>
</comment>
<sequence>MVSRLAIRASGGPKILQPGRFSMPSLRFPRAWLLSLAVLVMVCAVSPVWAQAAGDAFAVRGVDVDVTAANPQAAKEQALAEGQERAFRTLLERLTQPADHARLPKVDGTLYVRDFSVDQERSSATRYIATLTVRFNPTAVRKLLQGEGIAYAEPRGRVLVVVPVYVPTGGRAVLWDDPNPWRDAWNALGGGGLVPVAVPPGDLADVQTITAERALAGDVQAMQSMGARWRTSDVVVAVASPSPGGKGLDVSLIASPSAPKPFDSIAYPLTEGENLDAVMLRAVRDISRGMDTVFKQPNLLAFDRVGSLSTLVPLAGLADWLNVRERLSQVPQVRRWELVSLSKAEAALVLHTVGEHDQVVAALQRAGLGLEPAEGYWIMRPVSGR</sequence>